<reference evidence="2" key="1">
    <citation type="journal article" date="2019" name="Int. J. Syst. Evol. Microbiol.">
        <title>The Global Catalogue of Microorganisms (GCM) 10K type strain sequencing project: providing services to taxonomists for standard genome sequencing and annotation.</title>
        <authorList>
            <consortium name="The Broad Institute Genomics Platform"/>
            <consortium name="The Broad Institute Genome Sequencing Center for Infectious Disease"/>
            <person name="Wu L."/>
            <person name="Ma J."/>
        </authorList>
    </citation>
    <scope>NUCLEOTIDE SEQUENCE [LARGE SCALE GENOMIC DNA]</scope>
    <source>
        <strain evidence="2">CCUG 56756</strain>
    </source>
</reference>
<proteinExistence type="predicted"/>
<dbReference type="Gene3D" id="2.40.100.20">
    <property type="match status" value="1"/>
</dbReference>
<evidence type="ECO:0000313" key="2">
    <source>
        <dbReference type="Proteomes" id="UP001597109"/>
    </source>
</evidence>
<sequence>MNYFVIEFPDFNESIQFDLLTDKAPNTCRAFWEVIDEPVEIIVKHAMYTGKEISAQLPPEGKAKDELYNPKPENLTCFPLPGDILFTFMPEYAFGGAPVPIFDIGIFYGRDARTFFPMGWLPGHLMAQVHSAEELVRLQTIGQKVHSEGQQRMIIRRGE</sequence>
<dbReference type="RefSeq" id="WP_379082306.1">
    <property type="nucleotide sequence ID" value="NZ_JBHTKI010000012.1"/>
</dbReference>
<comment type="caution">
    <text evidence="1">The sequence shown here is derived from an EMBL/GenBank/DDBJ whole genome shotgun (WGS) entry which is preliminary data.</text>
</comment>
<protein>
    <submittedName>
        <fullName evidence="1">DUF3830 family protein</fullName>
    </submittedName>
</protein>
<dbReference type="Pfam" id="PF12903">
    <property type="entry name" value="DUF3830"/>
    <property type="match status" value="1"/>
</dbReference>
<gene>
    <name evidence="1" type="ORF">ACFQ1X_09685</name>
</gene>
<dbReference type="EMBL" id="JBHTKI010000012">
    <property type="protein sequence ID" value="MFD1031698.1"/>
    <property type="molecule type" value="Genomic_DNA"/>
</dbReference>
<name>A0ABW3LDW5_9BACL</name>
<dbReference type="Proteomes" id="UP001597109">
    <property type="component" value="Unassembled WGS sequence"/>
</dbReference>
<keyword evidence="2" id="KW-1185">Reference proteome</keyword>
<evidence type="ECO:0000313" key="1">
    <source>
        <dbReference type="EMBL" id="MFD1031698.1"/>
    </source>
</evidence>
<accession>A0ABW3LDW5</accession>
<organism evidence="1 2">
    <name type="scientific">Metaplanococcus flavidus</name>
    <dbReference type="NCBI Taxonomy" id="569883"/>
    <lineage>
        <taxon>Bacteria</taxon>
        <taxon>Bacillati</taxon>
        <taxon>Bacillota</taxon>
        <taxon>Bacilli</taxon>
        <taxon>Bacillales</taxon>
        <taxon>Caryophanaceae</taxon>
        <taxon>Metaplanococcus</taxon>
    </lineage>
</organism>
<dbReference type="InterPro" id="IPR024532">
    <property type="entry name" value="DUF3830"/>
</dbReference>